<reference evidence="1" key="2">
    <citation type="submission" date="2022-10" db="EMBL/GenBank/DDBJ databases">
        <authorList>
            <consortium name="ENA_rothamsted_submissions"/>
            <consortium name="culmorum"/>
            <person name="King R."/>
        </authorList>
    </citation>
    <scope>NUCLEOTIDE SEQUENCE</scope>
</reference>
<dbReference type="AlphaFoldDB" id="A0A9N9WCJ8"/>
<evidence type="ECO:0000313" key="1">
    <source>
        <dbReference type="EMBL" id="CAG9789166.1"/>
    </source>
</evidence>
<dbReference type="OrthoDB" id="7418997at2759"/>
<organism evidence="1 2">
    <name type="scientific">Diatraea saccharalis</name>
    <name type="common">sugarcane borer</name>
    <dbReference type="NCBI Taxonomy" id="40085"/>
    <lineage>
        <taxon>Eukaryota</taxon>
        <taxon>Metazoa</taxon>
        <taxon>Ecdysozoa</taxon>
        <taxon>Arthropoda</taxon>
        <taxon>Hexapoda</taxon>
        <taxon>Insecta</taxon>
        <taxon>Pterygota</taxon>
        <taxon>Neoptera</taxon>
        <taxon>Endopterygota</taxon>
        <taxon>Lepidoptera</taxon>
        <taxon>Glossata</taxon>
        <taxon>Ditrysia</taxon>
        <taxon>Pyraloidea</taxon>
        <taxon>Crambidae</taxon>
        <taxon>Crambinae</taxon>
        <taxon>Diatraea</taxon>
    </lineage>
</organism>
<name>A0A9N9WCJ8_9NEOP</name>
<sequence length="185" mass="21444">MAQASGDYSCRYQFECKGQHDGDRLAKIKDRYTAEQIQTRPTPDLSILERQIGMERYDPLVTSRNEKKHYYPNYGYEPYWADGEFMIKHPDYDLKPGQSTTKMPLVCGEECGYIFLRVRHLCASKSTIYWLPYCYGTSCYGHIVPDLTKEYRDFNSYCELLNANCRLSPTEHISTIQAINADVAS</sequence>
<evidence type="ECO:0000313" key="2">
    <source>
        <dbReference type="Proteomes" id="UP001153714"/>
    </source>
</evidence>
<gene>
    <name evidence="1" type="ORF">DIATSA_LOCUS6922</name>
</gene>
<dbReference type="Proteomes" id="UP001153714">
    <property type="component" value="Chromosome 2"/>
</dbReference>
<protein>
    <submittedName>
        <fullName evidence="1">Uncharacterized protein</fullName>
    </submittedName>
</protein>
<accession>A0A9N9WCJ8</accession>
<proteinExistence type="predicted"/>
<reference evidence="1" key="1">
    <citation type="submission" date="2021-12" db="EMBL/GenBank/DDBJ databases">
        <authorList>
            <person name="King R."/>
        </authorList>
    </citation>
    <scope>NUCLEOTIDE SEQUENCE</scope>
</reference>
<keyword evidence="2" id="KW-1185">Reference proteome</keyword>
<dbReference type="EMBL" id="OU893333">
    <property type="protein sequence ID" value="CAG9789166.1"/>
    <property type="molecule type" value="Genomic_DNA"/>
</dbReference>